<sequence length="222" mass="24067">MDASKHDEHGHFDRVVAVELDITGDNKTIDGAVQKAWDAFGHIDALVNNAGIRGEVKSSLELSEEEWDRVMKTNLKGSWLVSKCVGTRMRSSGRGGSIVNISSGAGLNRVQFHGAVAYSPSKAAMDAMTRVMALELGKYKIRVNSIAPGLFESEITEHLFQQVWLKDLATKITPMGAILTSDPGLTSLIRYLLHDSSSYVTGNVFIVDAGYTLPGVPIFSSL</sequence>
<dbReference type="CDD" id="cd05233">
    <property type="entry name" value="SDR_c"/>
    <property type="match status" value="1"/>
</dbReference>
<dbReference type="Proteomes" id="UP000653305">
    <property type="component" value="Unassembled WGS sequence"/>
</dbReference>
<proteinExistence type="predicted"/>
<comment type="caution">
    <text evidence="1">The sequence shown here is derived from an EMBL/GenBank/DDBJ whole genome shotgun (WGS) entry which is preliminary data.</text>
</comment>
<reference evidence="1" key="1">
    <citation type="submission" date="2020-07" db="EMBL/GenBank/DDBJ databases">
        <title>Ethylene signaling mediates host invasion by parasitic plants.</title>
        <authorList>
            <person name="Yoshida S."/>
        </authorList>
    </citation>
    <scope>NUCLEOTIDE SEQUENCE</scope>
    <source>
        <strain evidence="1">Okayama</strain>
    </source>
</reference>
<dbReference type="SUPFAM" id="SSF51735">
    <property type="entry name" value="NAD(P)-binding Rossmann-fold domains"/>
    <property type="match status" value="1"/>
</dbReference>
<evidence type="ECO:0000313" key="2">
    <source>
        <dbReference type="Proteomes" id="UP000653305"/>
    </source>
</evidence>
<dbReference type="PANTHER" id="PTHR44375">
    <property type="entry name" value="BETA-KETOACYL-ACP REDUCTASE-LIKE PROTEIN-RELATED"/>
    <property type="match status" value="1"/>
</dbReference>
<dbReference type="Gene3D" id="3.40.50.720">
    <property type="entry name" value="NAD(P)-binding Rossmann-like Domain"/>
    <property type="match status" value="1"/>
</dbReference>
<dbReference type="PANTHER" id="PTHR44375:SF5">
    <property type="entry name" value="3-OXOACYL-[ACYL-CARRIER-PROTEIN] REDUCTASE FABG-LIKE"/>
    <property type="match status" value="1"/>
</dbReference>
<name>A0A830C404_9LAMI</name>
<dbReference type="PRINTS" id="PR00080">
    <property type="entry name" value="SDRFAMILY"/>
</dbReference>
<evidence type="ECO:0000313" key="1">
    <source>
        <dbReference type="EMBL" id="GFP92882.1"/>
    </source>
</evidence>
<dbReference type="Pfam" id="PF13561">
    <property type="entry name" value="adh_short_C2"/>
    <property type="match status" value="1"/>
</dbReference>
<dbReference type="InterPro" id="IPR036291">
    <property type="entry name" value="NAD(P)-bd_dom_sf"/>
</dbReference>
<dbReference type="PRINTS" id="PR00081">
    <property type="entry name" value="GDHRDH"/>
</dbReference>
<organism evidence="1 2">
    <name type="scientific">Phtheirospermum japonicum</name>
    <dbReference type="NCBI Taxonomy" id="374723"/>
    <lineage>
        <taxon>Eukaryota</taxon>
        <taxon>Viridiplantae</taxon>
        <taxon>Streptophyta</taxon>
        <taxon>Embryophyta</taxon>
        <taxon>Tracheophyta</taxon>
        <taxon>Spermatophyta</taxon>
        <taxon>Magnoliopsida</taxon>
        <taxon>eudicotyledons</taxon>
        <taxon>Gunneridae</taxon>
        <taxon>Pentapetalae</taxon>
        <taxon>asterids</taxon>
        <taxon>lamiids</taxon>
        <taxon>Lamiales</taxon>
        <taxon>Orobanchaceae</taxon>
        <taxon>Orobanchaceae incertae sedis</taxon>
        <taxon>Phtheirospermum</taxon>
    </lineage>
</organism>
<dbReference type="AlphaFoldDB" id="A0A830C404"/>
<dbReference type="EMBL" id="BMAC01000294">
    <property type="protein sequence ID" value="GFP92882.1"/>
    <property type="molecule type" value="Genomic_DNA"/>
</dbReference>
<gene>
    <name evidence="1" type="ORF">PHJA_001432500</name>
</gene>
<dbReference type="OrthoDB" id="47007at2759"/>
<accession>A0A830C404</accession>
<keyword evidence="2" id="KW-1185">Reference proteome</keyword>
<protein>
    <submittedName>
        <fullName evidence="1">Uncharacterized oxidoreductase mb1385</fullName>
    </submittedName>
</protein>
<dbReference type="InterPro" id="IPR002347">
    <property type="entry name" value="SDR_fam"/>
</dbReference>